<evidence type="ECO:0000313" key="4">
    <source>
        <dbReference type="EMBL" id="MPW21334.1"/>
    </source>
</evidence>
<dbReference type="Gene3D" id="1.25.40.10">
    <property type="entry name" value="Tetratricopeptide repeat domain"/>
    <property type="match status" value="1"/>
</dbReference>
<reference evidence="4 5" key="1">
    <citation type="submission" date="2019-10" db="EMBL/GenBank/DDBJ databases">
        <title>Paraburkholderia sp. isolated from nodules of Mimosa pudica from Brazilian Atlantic Forest soils.</title>
        <authorList>
            <person name="Paulitsch F."/>
            <person name="Hungria M."/>
            <person name="Dall'Agnol R."/>
        </authorList>
    </citation>
    <scope>NUCLEOTIDE SEQUENCE [LARGE SCALE GENOMIC DNA]</scope>
    <source>
        <strain evidence="4 5">CNPSo 3157</strain>
    </source>
</reference>
<feature type="domain" description="Bacteriophage N4 adsorption protein A C-terminal" evidence="3">
    <location>
        <begin position="673"/>
        <end position="842"/>
    </location>
</feature>
<dbReference type="Pfam" id="PF13283">
    <property type="entry name" value="NfrA_C"/>
    <property type="match status" value="1"/>
</dbReference>
<proteinExistence type="predicted"/>
<evidence type="ECO:0000313" key="5">
    <source>
        <dbReference type="Proteomes" id="UP000484381"/>
    </source>
</evidence>
<feature type="compositionally biased region" description="Polar residues" evidence="1">
    <location>
        <begin position="55"/>
        <end position="68"/>
    </location>
</feature>
<accession>A0A7X1NG78</accession>
<dbReference type="InterPro" id="IPR011990">
    <property type="entry name" value="TPR-like_helical_dom_sf"/>
</dbReference>
<dbReference type="SUPFAM" id="SSF48452">
    <property type="entry name" value="TPR-like"/>
    <property type="match status" value="2"/>
</dbReference>
<feature type="signal peptide" evidence="2">
    <location>
        <begin position="1"/>
        <end position="30"/>
    </location>
</feature>
<keyword evidence="2" id="KW-0732">Signal</keyword>
<dbReference type="EMBL" id="WHNP01000041">
    <property type="protein sequence ID" value="MPW21334.1"/>
    <property type="molecule type" value="Genomic_DNA"/>
</dbReference>
<dbReference type="AlphaFoldDB" id="A0A7X1NG78"/>
<dbReference type="InterPro" id="IPR025137">
    <property type="entry name" value="NfrA_C"/>
</dbReference>
<dbReference type="Proteomes" id="UP000484381">
    <property type="component" value="Unassembled WGS sequence"/>
</dbReference>
<comment type="caution">
    <text evidence="4">The sequence shown here is derived from an EMBL/GenBank/DDBJ whole genome shotgun (WGS) entry which is preliminary data.</text>
</comment>
<organism evidence="4 5">
    <name type="scientific">Paraburkholderia franconis</name>
    <dbReference type="NCBI Taxonomy" id="2654983"/>
    <lineage>
        <taxon>Bacteria</taxon>
        <taxon>Pseudomonadati</taxon>
        <taxon>Pseudomonadota</taxon>
        <taxon>Betaproteobacteria</taxon>
        <taxon>Burkholderiales</taxon>
        <taxon>Burkholderiaceae</taxon>
        <taxon>Paraburkholderia</taxon>
    </lineage>
</organism>
<evidence type="ECO:0000256" key="1">
    <source>
        <dbReference type="SAM" id="MobiDB-lite"/>
    </source>
</evidence>
<keyword evidence="5" id="KW-1185">Reference proteome</keyword>
<gene>
    <name evidence="4" type="ORF">GCT13_31780</name>
</gene>
<name>A0A7X1NG78_9BURK</name>
<evidence type="ECO:0000256" key="2">
    <source>
        <dbReference type="SAM" id="SignalP"/>
    </source>
</evidence>
<evidence type="ECO:0000259" key="3">
    <source>
        <dbReference type="Pfam" id="PF13283"/>
    </source>
</evidence>
<sequence length="848" mass="91323">MIPFLINEQRALACALGLACATMYASVATAVETSRAPRPQTAFGTSTPAPLAATVATQRNTSSTETTNELPLSGAAYRVAQRAYAEYDARDYSRSADSAAEAIRQRPDVLSLRLLRANALAADHRYTDALRTVSEAMKDFGPEPALVSLRESIQRIMPAPRKPHTTAVASVQPADLAGPALVAAQRAYDASAKGDYAIAAQSAHEAVTLRPTIMRLRLLEIDALLGSGNIEAAWQAQADAARLLGDTDELRKRRAYIGDELAKQSATKALDARRRGDVAEATVFARQASTYAPERASYRLQLMESLLAQNDLAGLSGVAGDAIASDAGKTTPYVLRGYARMAQGDATGADADFASALQQPDTSERQQRLARLIVADVWLAQAKPQRTLDVLASLDMKGDDTDALITWRRRQAQMALATATPEHSTTPKPILDCTIDSFGAWCEIEPSDPAYAVSRAASKALATGDRSAALDLSREAVQLAPDNPQHRLELITALDNHGDRAGANAEAISLVNAGMLDAMPDMPAAYIAQRARKPGLAYNHFAAADLEGKLPPSAAADAAYSAQQVHHNHDSARYFERAIDYADADEGTATTPQALHDMRAAHADVTRNWGADFAIGYRGAGMQSSFAAAPIPRTSNNWQAGGEIYWRPFGSLGDRKFEVYARGSDSFGVQGQGNPSGVSTLTSAVGARAKPLAQVNAIGAFERVFAIGSHAQSDWLARLAYSGGFGTERRIDAPSWWTTDIYTEFGRYVNHETTYATGSVRFGRSWRVDPVSPRLTTFAYGVAGIDYDTSVDHSWPVGAGVGVSARYWMRDSQYDAPRSFVDLSLQYRFKVSGDDRARGVFFIAVYSY</sequence>
<protein>
    <submittedName>
        <fullName evidence="4">Bacteriophage N4 adsorption protein A</fullName>
    </submittedName>
</protein>
<feature type="chain" id="PRO_5031218831" evidence="2">
    <location>
        <begin position="31"/>
        <end position="848"/>
    </location>
</feature>
<feature type="region of interest" description="Disordered" evidence="1">
    <location>
        <begin position="35"/>
        <end position="68"/>
    </location>
</feature>